<feature type="domain" description="HTH lacI-type" evidence="4">
    <location>
        <begin position="11"/>
        <end position="65"/>
    </location>
</feature>
<keyword evidence="3" id="KW-0804">Transcription</keyword>
<evidence type="ECO:0000256" key="2">
    <source>
        <dbReference type="ARBA" id="ARBA00023125"/>
    </source>
</evidence>
<dbReference type="Proteomes" id="UP001500542">
    <property type="component" value="Unassembled WGS sequence"/>
</dbReference>
<dbReference type="Gene3D" id="1.10.260.40">
    <property type="entry name" value="lambda repressor-like DNA-binding domains"/>
    <property type="match status" value="1"/>
</dbReference>
<evidence type="ECO:0000256" key="3">
    <source>
        <dbReference type="ARBA" id="ARBA00023163"/>
    </source>
</evidence>
<dbReference type="InterPro" id="IPR046335">
    <property type="entry name" value="LacI/GalR-like_sensor"/>
</dbReference>
<accession>A0ABN1QFR4</accession>
<dbReference type="PANTHER" id="PTHR30146">
    <property type="entry name" value="LACI-RELATED TRANSCRIPTIONAL REPRESSOR"/>
    <property type="match status" value="1"/>
</dbReference>
<dbReference type="Gene3D" id="3.40.50.2300">
    <property type="match status" value="2"/>
</dbReference>
<dbReference type="EMBL" id="BAAAHK010000007">
    <property type="protein sequence ID" value="GAA0941828.1"/>
    <property type="molecule type" value="Genomic_DNA"/>
</dbReference>
<dbReference type="Pfam" id="PF13377">
    <property type="entry name" value="Peripla_BP_3"/>
    <property type="match status" value="1"/>
</dbReference>
<evidence type="ECO:0000259" key="4">
    <source>
        <dbReference type="PROSITE" id="PS50932"/>
    </source>
</evidence>
<proteinExistence type="predicted"/>
<dbReference type="SUPFAM" id="SSF53822">
    <property type="entry name" value="Periplasmic binding protein-like I"/>
    <property type="match status" value="1"/>
</dbReference>
<dbReference type="InterPro" id="IPR028082">
    <property type="entry name" value="Peripla_BP_I"/>
</dbReference>
<reference evidence="5 6" key="1">
    <citation type="journal article" date="2019" name="Int. J. Syst. Evol. Microbiol.">
        <title>The Global Catalogue of Microorganisms (GCM) 10K type strain sequencing project: providing services to taxonomists for standard genome sequencing and annotation.</title>
        <authorList>
            <consortium name="The Broad Institute Genomics Platform"/>
            <consortium name="The Broad Institute Genome Sequencing Center for Infectious Disease"/>
            <person name="Wu L."/>
            <person name="Ma J."/>
        </authorList>
    </citation>
    <scope>NUCLEOTIDE SEQUENCE [LARGE SCALE GENOMIC DNA]</scope>
    <source>
        <strain evidence="5 6">JCM 10977</strain>
    </source>
</reference>
<dbReference type="PROSITE" id="PS50932">
    <property type="entry name" value="HTH_LACI_2"/>
    <property type="match status" value="1"/>
</dbReference>
<name>A0ABN1QFR4_9ACTN</name>
<dbReference type="Pfam" id="PF00356">
    <property type="entry name" value="LacI"/>
    <property type="match status" value="1"/>
</dbReference>
<protein>
    <recommendedName>
        <fullName evidence="4">HTH lacI-type domain-containing protein</fullName>
    </recommendedName>
</protein>
<evidence type="ECO:0000256" key="1">
    <source>
        <dbReference type="ARBA" id="ARBA00023015"/>
    </source>
</evidence>
<evidence type="ECO:0000313" key="6">
    <source>
        <dbReference type="Proteomes" id="UP001500542"/>
    </source>
</evidence>
<keyword evidence="6" id="KW-1185">Reference proteome</keyword>
<dbReference type="CDD" id="cd06267">
    <property type="entry name" value="PBP1_LacI_sugar_binding-like"/>
    <property type="match status" value="1"/>
</dbReference>
<dbReference type="CDD" id="cd01392">
    <property type="entry name" value="HTH_LacI"/>
    <property type="match status" value="1"/>
</dbReference>
<dbReference type="SUPFAM" id="SSF47413">
    <property type="entry name" value="lambda repressor-like DNA-binding domains"/>
    <property type="match status" value="1"/>
</dbReference>
<dbReference type="InterPro" id="IPR000843">
    <property type="entry name" value="HTH_LacI"/>
</dbReference>
<comment type="caution">
    <text evidence="5">The sequence shown here is derived from an EMBL/GenBank/DDBJ whole genome shotgun (WGS) entry which is preliminary data.</text>
</comment>
<organism evidence="5 6">
    <name type="scientific">Kribbella koreensis</name>
    <dbReference type="NCBI Taxonomy" id="57909"/>
    <lineage>
        <taxon>Bacteria</taxon>
        <taxon>Bacillati</taxon>
        <taxon>Actinomycetota</taxon>
        <taxon>Actinomycetes</taxon>
        <taxon>Propionibacteriales</taxon>
        <taxon>Kribbellaceae</taxon>
        <taxon>Kribbella</taxon>
    </lineage>
</organism>
<dbReference type="PANTHER" id="PTHR30146:SF138">
    <property type="entry name" value="TRANSCRIPTIONAL REGULATORY PROTEIN"/>
    <property type="match status" value="1"/>
</dbReference>
<keyword evidence="1" id="KW-0805">Transcription regulation</keyword>
<dbReference type="InterPro" id="IPR010982">
    <property type="entry name" value="Lambda_DNA-bd_dom_sf"/>
</dbReference>
<gene>
    <name evidence="5" type="ORF">GCM10009554_33770</name>
</gene>
<keyword evidence="2" id="KW-0238">DNA-binding</keyword>
<sequence length="337" mass="36193">MQNRPGRSPRITISDVSTAAKVSAATVSRVLNGTAKVDPQLVDRVHDAVRELGYRPNAAAQGLARGEWGTIGVLVPDLANPYFPEVLKAVSAVARAHGRRMMVMESDEDPALEYELVEDLMRCCDGVLLASPRMPRAELVDLLGRDHPMVLFNRVVAGARVPSISVDFTGGMTQVCGHLAQLGHRRAAYLGGPPASWGNDERVRAFEAARAFGLEVTVVECGGSTSQAGYDAVAAVLESEATAVLAYNDLVALGAIARLRELGVGVPDELSVIGFDDISLDRVAHSDLTTVSVPRDELGRRAGEMLERLLVNEYSEEPLYLPMTLQVRDTSGPPTVR</sequence>
<dbReference type="RefSeq" id="WP_343970204.1">
    <property type="nucleotide sequence ID" value="NZ_BAAAHK010000007.1"/>
</dbReference>
<evidence type="ECO:0000313" key="5">
    <source>
        <dbReference type="EMBL" id="GAA0941828.1"/>
    </source>
</evidence>
<dbReference type="SMART" id="SM00354">
    <property type="entry name" value="HTH_LACI"/>
    <property type="match status" value="1"/>
</dbReference>